<dbReference type="HOGENOM" id="CLU_1404646_0_0_1"/>
<feature type="region of interest" description="Disordered" evidence="1">
    <location>
        <begin position="121"/>
        <end position="141"/>
    </location>
</feature>
<reference evidence="4" key="1">
    <citation type="journal article" date="2012" name="Nat. Biotechnol.">
        <title>Reference genome sequence of the model plant Setaria.</title>
        <authorList>
            <person name="Bennetzen J.L."/>
            <person name="Schmutz J."/>
            <person name="Wang H."/>
            <person name="Percifield R."/>
            <person name="Hawkins J."/>
            <person name="Pontaroli A.C."/>
            <person name="Estep M."/>
            <person name="Feng L."/>
            <person name="Vaughn J.N."/>
            <person name="Grimwood J."/>
            <person name="Jenkins J."/>
            <person name="Barry K."/>
            <person name="Lindquist E."/>
            <person name="Hellsten U."/>
            <person name="Deshpande S."/>
            <person name="Wang X."/>
            <person name="Wu X."/>
            <person name="Mitros T."/>
            <person name="Triplett J."/>
            <person name="Yang X."/>
            <person name="Ye C.Y."/>
            <person name="Mauro-Herrera M."/>
            <person name="Wang L."/>
            <person name="Li P."/>
            <person name="Sharma M."/>
            <person name="Sharma R."/>
            <person name="Ronald P.C."/>
            <person name="Panaud O."/>
            <person name="Kellogg E.A."/>
            <person name="Brutnell T.P."/>
            <person name="Doust A.N."/>
            <person name="Tuskan G.A."/>
            <person name="Rokhsar D."/>
            <person name="Devos K.M."/>
        </authorList>
    </citation>
    <scope>NUCLEOTIDE SEQUENCE [LARGE SCALE GENOMIC DNA]</scope>
    <source>
        <strain evidence="4">cv. Yugu1</strain>
    </source>
</reference>
<evidence type="ECO:0000256" key="2">
    <source>
        <dbReference type="SAM" id="Phobius"/>
    </source>
</evidence>
<dbReference type="AlphaFoldDB" id="K3ZX50"/>
<organism evidence="3 4">
    <name type="scientific">Setaria italica</name>
    <name type="common">Foxtail millet</name>
    <name type="synonym">Panicum italicum</name>
    <dbReference type="NCBI Taxonomy" id="4555"/>
    <lineage>
        <taxon>Eukaryota</taxon>
        <taxon>Viridiplantae</taxon>
        <taxon>Streptophyta</taxon>
        <taxon>Embryophyta</taxon>
        <taxon>Tracheophyta</taxon>
        <taxon>Spermatophyta</taxon>
        <taxon>Magnoliopsida</taxon>
        <taxon>Liliopsida</taxon>
        <taxon>Poales</taxon>
        <taxon>Poaceae</taxon>
        <taxon>PACMAD clade</taxon>
        <taxon>Panicoideae</taxon>
        <taxon>Panicodae</taxon>
        <taxon>Paniceae</taxon>
        <taxon>Cenchrinae</taxon>
        <taxon>Setaria</taxon>
    </lineage>
</organism>
<feature type="region of interest" description="Disordered" evidence="1">
    <location>
        <begin position="54"/>
        <end position="77"/>
    </location>
</feature>
<name>K3ZX50_SETIT</name>
<keyword evidence="2" id="KW-1133">Transmembrane helix</keyword>
<evidence type="ECO:0000256" key="1">
    <source>
        <dbReference type="SAM" id="MobiDB-lite"/>
    </source>
</evidence>
<evidence type="ECO:0000313" key="3">
    <source>
        <dbReference type="EnsemblPlants" id="KQL26649"/>
    </source>
</evidence>
<reference evidence="3" key="2">
    <citation type="submission" date="2018-08" db="UniProtKB">
        <authorList>
            <consortium name="EnsemblPlants"/>
        </authorList>
    </citation>
    <scope>IDENTIFICATION</scope>
    <source>
        <strain evidence="3">Yugu1</strain>
    </source>
</reference>
<evidence type="ECO:0000313" key="4">
    <source>
        <dbReference type="Proteomes" id="UP000004995"/>
    </source>
</evidence>
<protein>
    <submittedName>
        <fullName evidence="3">Uncharacterized protein</fullName>
    </submittedName>
</protein>
<dbReference type="Proteomes" id="UP000004995">
    <property type="component" value="Unassembled WGS sequence"/>
</dbReference>
<sequence length="194" mass="21287">MQCRNLYPGRLSSIALLIGLVLMVLVDWFKNGAASIWIQTRGCRPIRHSGCRAGPHATAPGCKRRSRDSRLPSRGPAIAARTPSRLHLRLACAAASGKPADSSGRGSRQILRAEETSGQALQEAGGRVLQEASGDTSSPRLPAVQVEGKKFRMLSNWQREYTMEHTLTQLKEMAFPIASAIQQFDLFCITWCNL</sequence>
<keyword evidence="4" id="KW-1185">Reference proteome</keyword>
<dbReference type="EMBL" id="AGNK02001333">
    <property type="status" value="NOT_ANNOTATED_CDS"/>
    <property type="molecule type" value="Genomic_DNA"/>
</dbReference>
<keyword evidence="2" id="KW-0812">Transmembrane</keyword>
<dbReference type="EnsemblPlants" id="KQL26649">
    <property type="protein sequence ID" value="KQL26649"/>
    <property type="gene ID" value="SETIT_031182mg"/>
</dbReference>
<proteinExistence type="predicted"/>
<feature type="transmembrane region" description="Helical" evidence="2">
    <location>
        <begin position="12"/>
        <end position="29"/>
    </location>
</feature>
<accession>K3ZX50</accession>
<dbReference type="InParanoid" id="K3ZX50"/>
<keyword evidence="2" id="KW-0472">Membrane</keyword>
<dbReference type="Gramene" id="KQL26649">
    <property type="protein sequence ID" value="KQL26649"/>
    <property type="gene ID" value="SETIT_031182mg"/>
</dbReference>